<evidence type="ECO:0008006" key="6">
    <source>
        <dbReference type="Google" id="ProtNLM"/>
    </source>
</evidence>
<name>A0A0A0WPE5_BACMY</name>
<gene>
    <name evidence="3" type="ORF">BW900_19840</name>
    <name evidence="2" type="ORF">III_01981</name>
</gene>
<evidence type="ECO:0000313" key="5">
    <source>
        <dbReference type="Proteomes" id="UP000190696"/>
    </source>
</evidence>
<dbReference type="KEGG" id="bww:bwei_1424"/>
<protein>
    <recommendedName>
        <fullName evidence="6">DUF1146 domain-containing protein</fullName>
    </recommendedName>
</protein>
<reference evidence="3 5" key="2">
    <citation type="submission" date="2017-01" db="EMBL/GenBank/DDBJ databases">
        <title>Bacillus cereus isolates.</title>
        <authorList>
            <person name="Beno S.M."/>
        </authorList>
    </citation>
    <scope>NUCLEOTIDE SEQUENCE [LARGE SCALE GENOMIC DNA]</scope>
    <source>
        <strain evidence="3 5">FSL W7-1108</strain>
    </source>
</reference>
<dbReference type="AlphaFoldDB" id="A0A0A0WPE5"/>
<feature type="transmembrane region" description="Helical" evidence="1">
    <location>
        <begin position="6"/>
        <end position="27"/>
    </location>
</feature>
<dbReference type="Proteomes" id="UP000190696">
    <property type="component" value="Unassembled WGS sequence"/>
</dbReference>
<proteinExistence type="predicted"/>
<keyword evidence="1" id="KW-0472">Membrane</keyword>
<organism evidence="3 5">
    <name type="scientific">Bacillus mycoides</name>
    <dbReference type="NCBI Taxonomy" id="1405"/>
    <lineage>
        <taxon>Bacteria</taxon>
        <taxon>Bacillati</taxon>
        <taxon>Bacillota</taxon>
        <taxon>Bacilli</taxon>
        <taxon>Bacillales</taxon>
        <taxon>Bacillaceae</taxon>
        <taxon>Bacillus</taxon>
        <taxon>Bacillus cereus group</taxon>
    </lineage>
</organism>
<sequence length="69" mass="7952">MEVFLVAIFSAIIIMMTVFVITKACFTGYKRNDISFRKFILLSSVSIVIGRLLSFVLPFGYEKIFDYIN</sequence>
<evidence type="ECO:0000313" key="3">
    <source>
        <dbReference type="EMBL" id="OOR04908.1"/>
    </source>
</evidence>
<dbReference type="RefSeq" id="WP_002033625.1">
    <property type="nucleotide sequence ID" value="NZ_CP009746.1"/>
</dbReference>
<keyword evidence="1" id="KW-1133">Transmembrane helix</keyword>
<evidence type="ECO:0000313" key="4">
    <source>
        <dbReference type="Proteomes" id="UP000006976"/>
    </source>
</evidence>
<evidence type="ECO:0000256" key="1">
    <source>
        <dbReference type="SAM" id="Phobius"/>
    </source>
</evidence>
<feature type="transmembrane region" description="Helical" evidence="1">
    <location>
        <begin position="39"/>
        <end position="61"/>
    </location>
</feature>
<dbReference type="EMBL" id="MUAI01000020">
    <property type="protein sequence ID" value="OOR04908.1"/>
    <property type="molecule type" value="Genomic_DNA"/>
</dbReference>
<dbReference type="Proteomes" id="UP000006976">
    <property type="component" value="Unassembled WGS sequence"/>
</dbReference>
<comment type="caution">
    <text evidence="3">The sequence shown here is derived from an EMBL/GenBank/DDBJ whole genome shotgun (WGS) entry which is preliminary data.</text>
</comment>
<accession>A0A0A0WPE5</accession>
<keyword evidence="1" id="KW-0812">Transmembrane</keyword>
<accession>J8FGR0</accession>
<evidence type="ECO:0000313" key="2">
    <source>
        <dbReference type="EMBL" id="EJR42629.1"/>
    </source>
</evidence>
<dbReference type="EMBL" id="AHEV01000011">
    <property type="protein sequence ID" value="EJR42629.1"/>
    <property type="molecule type" value="Genomic_DNA"/>
</dbReference>
<reference evidence="2 4" key="1">
    <citation type="submission" date="2012-04" db="EMBL/GenBank/DDBJ databases">
        <title>The Genome Sequence of Bacillus cereus VD078.</title>
        <authorList>
            <consortium name="The Broad Institute Genome Sequencing Platform"/>
            <consortium name="The Broad Institute Genome Sequencing Center for Infectious Disease"/>
            <person name="Feldgarden M."/>
            <person name="Van der Auwera G.A."/>
            <person name="Mahillon J."/>
            <person name="Duprez V."/>
            <person name="Timmery S."/>
            <person name="Mattelet C."/>
            <person name="Dierick K."/>
            <person name="Sun M."/>
            <person name="Yu Z."/>
            <person name="Zhu L."/>
            <person name="Hu X."/>
            <person name="Shank E.B."/>
            <person name="Swiecicka I."/>
            <person name="Hansen B.M."/>
            <person name="Andrup L."/>
            <person name="Young S.K."/>
            <person name="Zeng Q."/>
            <person name="Gargeya S."/>
            <person name="Fitzgerald M."/>
            <person name="Haas B."/>
            <person name="Abouelleil A."/>
            <person name="Alvarado L."/>
            <person name="Arachchi H.M."/>
            <person name="Berlin A."/>
            <person name="Chapman S.B."/>
            <person name="Goldberg J."/>
            <person name="Griggs A."/>
            <person name="Gujja S."/>
            <person name="Hansen M."/>
            <person name="Howarth C."/>
            <person name="Imamovic A."/>
            <person name="Larimer J."/>
            <person name="McCowen C."/>
            <person name="Montmayeur A."/>
            <person name="Murphy C."/>
            <person name="Neiman D."/>
            <person name="Pearson M."/>
            <person name="Priest M."/>
            <person name="Roberts A."/>
            <person name="Saif S."/>
            <person name="Shea T."/>
            <person name="Sisk P."/>
            <person name="Sykes S."/>
            <person name="Wortman J."/>
            <person name="Nusbaum C."/>
            <person name="Birren B."/>
        </authorList>
    </citation>
    <scope>NUCLEOTIDE SEQUENCE [LARGE SCALE GENOMIC DNA]</scope>
    <source>
        <strain evidence="2 4">VD078</strain>
    </source>
</reference>